<evidence type="ECO:0000256" key="1">
    <source>
        <dbReference type="ARBA" id="ARBA00010923"/>
    </source>
</evidence>
<accession>A0ABW4RC28</accession>
<dbReference type="InterPro" id="IPR044946">
    <property type="entry name" value="Restrct_endonuc_typeI_TRD_sf"/>
</dbReference>
<comment type="caution">
    <text evidence="5">The sequence shown here is derived from an EMBL/GenBank/DDBJ whole genome shotgun (WGS) entry which is preliminary data.</text>
</comment>
<keyword evidence="6" id="KW-1185">Reference proteome</keyword>
<evidence type="ECO:0000313" key="6">
    <source>
        <dbReference type="Proteomes" id="UP001597213"/>
    </source>
</evidence>
<dbReference type="EMBL" id="JBHUEN010000053">
    <property type="protein sequence ID" value="MFD1883812.1"/>
    <property type="molecule type" value="Genomic_DNA"/>
</dbReference>
<dbReference type="CDD" id="cd17259">
    <property type="entry name" value="RMtype1_S_StySKI-TRD2-CR2_like"/>
    <property type="match status" value="1"/>
</dbReference>
<dbReference type="EC" id="3.1.21.-" evidence="5"/>
<gene>
    <name evidence="5" type="ORF">ACFSCT_19040</name>
</gene>
<dbReference type="GO" id="GO:0016787">
    <property type="term" value="F:hydrolase activity"/>
    <property type="evidence" value="ECO:0007669"/>
    <property type="project" value="UniProtKB-KW"/>
</dbReference>
<reference evidence="6" key="1">
    <citation type="journal article" date="2019" name="Int. J. Syst. Evol. Microbiol.">
        <title>The Global Catalogue of Microorganisms (GCM) 10K type strain sequencing project: providing services to taxonomists for standard genome sequencing and annotation.</title>
        <authorList>
            <consortium name="The Broad Institute Genomics Platform"/>
            <consortium name="The Broad Institute Genome Sequencing Center for Infectious Disease"/>
            <person name="Wu L."/>
            <person name="Ma J."/>
        </authorList>
    </citation>
    <scope>NUCLEOTIDE SEQUENCE [LARGE SCALE GENOMIC DNA]</scope>
    <source>
        <strain evidence="6">CCUG 56029</strain>
    </source>
</reference>
<dbReference type="SUPFAM" id="SSF116734">
    <property type="entry name" value="DNA methylase specificity domain"/>
    <property type="match status" value="2"/>
</dbReference>
<dbReference type="GO" id="GO:0004519">
    <property type="term" value="F:endonuclease activity"/>
    <property type="evidence" value="ECO:0007669"/>
    <property type="project" value="UniProtKB-KW"/>
</dbReference>
<dbReference type="Gene3D" id="1.10.287.1120">
    <property type="entry name" value="Bipartite methylase S protein"/>
    <property type="match status" value="1"/>
</dbReference>
<protein>
    <submittedName>
        <fullName evidence="5">Restriction endonuclease subunit S</fullName>
        <ecNumber evidence="5">3.1.21.-</ecNumber>
    </submittedName>
</protein>
<evidence type="ECO:0000256" key="2">
    <source>
        <dbReference type="ARBA" id="ARBA00022747"/>
    </source>
</evidence>
<dbReference type="InterPro" id="IPR000055">
    <property type="entry name" value="Restrct_endonuc_typeI_TRD"/>
</dbReference>
<name>A0ABW4RC28_9RHOB</name>
<evidence type="ECO:0000259" key="4">
    <source>
        <dbReference type="Pfam" id="PF01420"/>
    </source>
</evidence>
<dbReference type="Proteomes" id="UP001597213">
    <property type="component" value="Unassembled WGS sequence"/>
</dbReference>
<feature type="domain" description="Type I restriction modification DNA specificity" evidence="4">
    <location>
        <begin position="70"/>
        <end position="181"/>
    </location>
</feature>
<keyword evidence="5" id="KW-0378">Hydrolase</keyword>
<keyword evidence="5" id="KW-0540">Nuclease</keyword>
<organism evidence="5 6">
    <name type="scientific">Paracoccus pacificus</name>
    <dbReference type="NCBI Taxonomy" id="1463598"/>
    <lineage>
        <taxon>Bacteria</taxon>
        <taxon>Pseudomonadati</taxon>
        <taxon>Pseudomonadota</taxon>
        <taxon>Alphaproteobacteria</taxon>
        <taxon>Rhodobacterales</taxon>
        <taxon>Paracoccaceae</taxon>
        <taxon>Paracoccus</taxon>
    </lineage>
</organism>
<dbReference type="PANTHER" id="PTHR43140">
    <property type="entry name" value="TYPE-1 RESTRICTION ENZYME ECOKI SPECIFICITY PROTEIN"/>
    <property type="match status" value="1"/>
</dbReference>
<dbReference type="RefSeq" id="WP_379145447.1">
    <property type="nucleotide sequence ID" value="NZ_JBHUEN010000053.1"/>
</dbReference>
<comment type="similarity">
    <text evidence="1">Belongs to the type-I restriction system S methylase family.</text>
</comment>
<keyword evidence="2" id="KW-0680">Restriction system</keyword>
<sequence length="646" mass="72094">MKPYPAYKGSGVEWLGEVPEGWEVVPSRRLYQQVREAARTGDEQLSATQKSGVLPQRLFMEQEDQKVVLALSGLGNFKHVEVGDFVISLRSFQGGIEFSAYAGCVSPAYTVLRARKEFSSGYFRYLLKSTAYISVLQSVTSGIRDGRNVSYEQFGLVALPLPPLPEQQAIAAFLDRETAKIDGLIEEQRRLIALLAEKRQATISHAVTRGLNPSARLKPSGVGWLGDIPEGWDIVRASRVLRVQSGFAFPSEGFSDNPADTRLLRGVNISPEGLRWDDTVFWKRADNDRLEPFELKLGDIVIGMDRPWIASGLRVAHVREDDLPSLLLQRVGRMQMVSEVNQKFVMHQYTDDRFMHFLAPDLTGVSVPHISPSQIESFYIVLPKNHEQNEIVEYLDYIFPQLDTLTETATSAITLLQERRAALISAAVTGKVDVRKIAKVPAQASQSVHVSAMVAGVIIARHGQHPGFGRMMVQKFLFMTQAGANAPEIGGDYERQAAGPLDRDLQSRVEAALEAAGLVRVQQEGGRRSRVEYEFLGDAAALRAELASALGDRMERFDYLSNQLGSLTKNGIEAVATLYAAWNDFLIDRRTPDRADIIREVLENWHPEKSRKFTADELGTWLDWMERQNIVPDGTGPRTQTGRLFP</sequence>
<evidence type="ECO:0000256" key="3">
    <source>
        <dbReference type="ARBA" id="ARBA00023125"/>
    </source>
</evidence>
<dbReference type="Gene3D" id="3.90.220.20">
    <property type="entry name" value="DNA methylase specificity domains"/>
    <property type="match status" value="2"/>
</dbReference>
<evidence type="ECO:0000313" key="5">
    <source>
        <dbReference type="EMBL" id="MFD1883812.1"/>
    </source>
</evidence>
<dbReference type="InterPro" id="IPR051212">
    <property type="entry name" value="Type-I_RE_S_subunit"/>
</dbReference>
<keyword evidence="5" id="KW-0255">Endonuclease</keyword>
<proteinExistence type="inferred from homology"/>
<dbReference type="Pfam" id="PF01420">
    <property type="entry name" value="Methylase_S"/>
    <property type="match status" value="1"/>
</dbReference>
<keyword evidence="3" id="KW-0238">DNA-binding</keyword>
<dbReference type="PANTHER" id="PTHR43140:SF1">
    <property type="entry name" value="TYPE I RESTRICTION ENZYME ECOKI SPECIFICITY SUBUNIT"/>
    <property type="match status" value="1"/>
</dbReference>